<organism evidence="9 10">
    <name type="scientific">Oncorhynchus tshawytscha</name>
    <name type="common">Chinook salmon</name>
    <name type="synonym">Salmo tshawytscha</name>
    <dbReference type="NCBI Taxonomy" id="74940"/>
    <lineage>
        <taxon>Eukaryota</taxon>
        <taxon>Metazoa</taxon>
        <taxon>Chordata</taxon>
        <taxon>Craniata</taxon>
        <taxon>Vertebrata</taxon>
        <taxon>Euteleostomi</taxon>
        <taxon>Actinopterygii</taxon>
        <taxon>Neopterygii</taxon>
        <taxon>Teleostei</taxon>
        <taxon>Protacanthopterygii</taxon>
        <taxon>Salmoniformes</taxon>
        <taxon>Salmonidae</taxon>
        <taxon>Salmoninae</taxon>
        <taxon>Oncorhynchus</taxon>
    </lineage>
</organism>
<evidence type="ECO:0000256" key="6">
    <source>
        <dbReference type="ARBA" id="ARBA00022801"/>
    </source>
</evidence>
<evidence type="ECO:0000256" key="2">
    <source>
        <dbReference type="ARBA" id="ARBA00004123"/>
    </source>
</evidence>
<dbReference type="PANTHER" id="PTHR22930:SF286">
    <property type="entry name" value="NUCLEASE HARBI1"/>
    <property type="match status" value="1"/>
</dbReference>
<dbReference type="AlphaFoldDB" id="A0A8C8JCK4"/>
<proteinExistence type="inferred from homology"/>
<dbReference type="InterPro" id="IPR045249">
    <property type="entry name" value="HARBI1-like"/>
</dbReference>
<dbReference type="Proteomes" id="UP000694402">
    <property type="component" value="Unassembled WGS sequence"/>
</dbReference>
<dbReference type="Ensembl" id="ENSOTST00005099146.2">
    <property type="protein sequence ID" value="ENSOTSP00005091373.1"/>
    <property type="gene ID" value="ENSOTSG00005042845.2"/>
</dbReference>
<comment type="cofactor">
    <cofactor evidence="1">
        <name>a divalent metal cation</name>
        <dbReference type="ChEBI" id="CHEBI:60240"/>
    </cofactor>
</comment>
<comment type="similarity">
    <text evidence="3">Belongs to the HARBI1 family.</text>
</comment>
<keyword evidence="7" id="KW-0539">Nucleus</keyword>
<dbReference type="GO" id="GO:0004518">
    <property type="term" value="F:nuclease activity"/>
    <property type="evidence" value="ECO:0007669"/>
    <property type="project" value="UniProtKB-KW"/>
</dbReference>
<dbReference type="PANTHER" id="PTHR22930">
    <property type="match status" value="1"/>
</dbReference>
<evidence type="ECO:0000313" key="10">
    <source>
        <dbReference type="Proteomes" id="UP000694402"/>
    </source>
</evidence>
<reference evidence="9" key="1">
    <citation type="submission" date="2025-08" db="UniProtKB">
        <authorList>
            <consortium name="Ensembl"/>
        </authorList>
    </citation>
    <scope>IDENTIFICATION</scope>
</reference>
<evidence type="ECO:0000256" key="3">
    <source>
        <dbReference type="ARBA" id="ARBA00006958"/>
    </source>
</evidence>
<keyword evidence="5" id="KW-0479">Metal-binding</keyword>
<evidence type="ECO:0000256" key="5">
    <source>
        <dbReference type="ARBA" id="ARBA00022723"/>
    </source>
</evidence>
<dbReference type="GO" id="GO:0016787">
    <property type="term" value="F:hydrolase activity"/>
    <property type="evidence" value="ECO:0007669"/>
    <property type="project" value="UniProtKB-KW"/>
</dbReference>
<dbReference type="Pfam" id="PF13359">
    <property type="entry name" value="DDE_Tnp_4"/>
    <property type="match status" value="1"/>
</dbReference>
<name>A0A8C8JCK4_ONCTS</name>
<evidence type="ECO:0000259" key="8">
    <source>
        <dbReference type="Pfam" id="PF13359"/>
    </source>
</evidence>
<evidence type="ECO:0000256" key="4">
    <source>
        <dbReference type="ARBA" id="ARBA00022722"/>
    </source>
</evidence>
<keyword evidence="6" id="KW-0378">Hydrolase</keyword>
<keyword evidence="10" id="KW-1185">Reference proteome</keyword>
<reference evidence="9" key="2">
    <citation type="submission" date="2025-09" db="UniProtKB">
        <authorList>
            <consortium name="Ensembl"/>
        </authorList>
    </citation>
    <scope>IDENTIFICATION</scope>
</reference>
<evidence type="ECO:0000313" key="9">
    <source>
        <dbReference type="Ensembl" id="ENSOTSP00005091373.1"/>
    </source>
</evidence>
<keyword evidence="4" id="KW-0540">Nuclease</keyword>
<dbReference type="GeneTree" id="ENSGT00940000154348"/>
<feature type="domain" description="DDE Tnp4" evidence="8">
    <location>
        <begin position="90"/>
        <end position="196"/>
    </location>
</feature>
<accession>A0A8C8JCK4</accession>
<evidence type="ECO:0000256" key="7">
    <source>
        <dbReference type="ARBA" id="ARBA00023242"/>
    </source>
</evidence>
<evidence type="ECO:0000256" key="1">
    <source>
        <dbReference type="ARBA" id="ARBA00001968"/>
    </source>
</evidence>
<dbReference type="GO" id="GO:0046872">
    <property type="term" value="F:metal ion binding"/>
    <property type="evidence" value="ECO:0007669"/>
    <property type="project" value="UniProtKB-KW"/>
</dbReference>
<comment type="subcellular location">
    <subcellularLocation>
        <location evidence="2">Nucleus</location>
    </subcellularLocation>
</comment>
<dbReference type="InterPro" id="IPR027806">
    <property type="entry name" value="HARBI1_dom"/>
</dbReference>
<protein>
    <recommendedName>
        <fullName evidence="8">DDE Tnp4 domain-containing protein</fullName>
    </recommendedName>
</protein>
<sequence>MYKEIALEIISLLEPKLSSLSHGGRPLPNSLQVLITLRFLASGIFHRETGDLCGASEATVKQKWQFYEYGHIPGVIGCIDGSHVPIKCPSTPDKATNHDSRIFLNSSLSAQFQRGQHSGLLLGDSGYGQSNFLFTPYINPTTAEQQRYNRAHIRTRGLVKRMFGVWKNRFQCLHNTLSFKQRCCCNVIIATAVLHNYLKQYCCPDPLMEDQDQADVPMGLRQAMTNEDFVQQN</sequence>
<dbReference type="GO" id="GO:0005634">
    <property type="term" value="C:nucleus"/>
    <property type="evidence" value="ECO:0007669"/>
    <property type="project" value="UniProtKB-SubCell"/>
</dbReference>